<organism evidence="1">
    <name type="scientific">Tanacetum cinerariifolium</name>
    <name type="common">Dalmatian daisy</name>
    <name type="synonym">Chrysanthemum cinerariifolium</name>
    <dbReference type="NCBI Taxonomy" id="118510"/>
    <lineage>
        <taxon>Eukaryota</taxon>
        <taxon>Viridiplantae</taxon>
        <taxon>Streptophyta</taxon>
        <taxon>Embryophyta</taxon>
        <taxon>Tracheophyta</taxon>
        <taxon>Spermatophyta</taxon>
        <taxon>Magnoliopsida</taxon>
        <taxon>eudicotyledons</taxon>
        <taxon>Gunneridae</taxon>
        <taxon>Pentapetalae</taxon>
        <taxon>asterids</taxon>
        <taxon>campanulids</taxon>
        <taxon>Asterales</taxon>
        <taxon>Asteraceae</taxon>
        <taxon>Asteroideae</taxon>
        <taxon>Anthemideae</taxon>
        <taxon>Anthemidinae</taxon>
        <taxon>Tanacetum</taxon>
    </lineage>
</organism>
<sequence>MLCLGQLRIFDHFAQVGQPCHMTLVCSRAPIYIGGRYWNQLKHDRSPINFSCNVSQTRWIIDNERKGEASVEVCTALSSI</sequence>
<dbReference type="EMBL" id="BKCJ010431412">
    <property type="protein sequence ID" value="GFA48022.1"/>
    <property type="molecule type" value="Genomic_DNA"/>
</dbReference>
<comment type="caution">
    <text evidence="1">The sequence shown here is derived from an EMBL/GenBank/DDBJ whole genome shotgun (WGS) entry which is preliminary data.</text>
</comment>
<evidence type="ECO:0000313" key="1">
    <source>
        <dbReference type="EMBL" id="GFA48022.1"/>
    </source>
</evidence>
<dbReference type="AlphaFoldDB" id="A0A699JNI3"/>
<proteinExistence type="predicted"/>
<name>A0A699JNI3_TANCI</name>
<reference evidence="1" key="1">
    <citation type="journal article" date="2019" name="Sci. Rep.">
        <title>Draft genome of Tanacetum cinerariifolium, the natural source of mosquito coil.</title>
        <authorList>
            <person name="Yamashiro T."/>
            <person name="Shiraishi A."/>
            <person name="Satake H."/>
            <person name="Nakayama K."/>
        </authorList>
    </citation>
    <scope>NUCLEOTIDE SEQUENCE</scope>
</reference>
<gene>
    <name evidence="1" type="ORF">Tci_619994</name>
</gene>
<protein>
    <submittedName>
        <fullName evidence="1">Putative tRNA pseudouridine synthase Pus10 isoform X2</fullName>
    </submittedName>
</protein>
<accession>A0A699JNI3</accession>